<evidence type="ECO:0000256" key="3">
    <source>
        <dbReference type="ARBA" id="ARBA00023163"/>
    </source>
</evidence>
<evidence type="ECO:0000256" key="4">
    <source>
        <dbReference type="PROSITE-ProRule" id="PRU00335"/>
    </source>
</evidence>
<dbReference type="PANTHER" id="PTHR30055">
    <property type="entry name" value="HTH-TYPE TRANSCRIPTIONAL REGULATOR RUTR"/>
    <property type="match status" value="1"/>
</dbReference>
<evidence type="ECO:0000256" key="2">
    <source>
        <dbReference type="ARBA" id="ARBA00023125"/>
    </source>
</evidence>
<gene>
    <name evidence="7" type="ORF">PM02_12615</name>
</gene>
<organism evidence="7 8">
    <name type="scientific">Sulfitobacter mediterraneus</name>
    <dbReference type="NCBI Taxonomy" id="83219"/>
    <lineage>
        <taxon>Bacteria</taxon>
        <taxon>Pseudomonadati</taxon>
        <taxon>Pseudomonadota</taxon>
        <taxon>Alphaproteobacteria</taxon>
        <taxon>Rhodobacterales</taxon>
        <taxon>Roseobacteraceae</taxon>
        <taxon>Sulfitobacter</taxon>
    </lineage>
</organism>
<keyword evidence="2 4" id="KW-0238">DNA-binding</keyword>
<sequence>MCYPNGMTDETETAKPPRRRGRKPNSNINRSSILDAAITLALENGPEALSTVRIARAMDIVQSGFYAHFRNMDDCISALALRIDASVRAPIAERMAVLRQSNPSDAVTLTPYYEGLFDLIEETGPLMELFLRHRQDRSPLGAVLGQGEAALVEDLTDHLDAIMPADRGAPALANRSVEDRRQACYVMARFLVRQTFEAVSMWREGQLARTVATRLLAEQTAVFGISAATAGLFARQVD</sequence>
<keyword evidence="3" id="KW-0804">Transcription</keyword>
<evidence type="ECO:0000256" key="1">
    <source>
        <dbReference type="ARBA" id="ARBA00023015"/>
    </source>
</evidence>
<evidence type="ECO:0000256" key="5">
    <source>
        <dbReference type="SAM" id="MobiDB-lite"/>
    </source>
</evidence>
<feature type="DNA-binding region" description="H-T-H motif" evidence="4">
    <location>
        <begin position="50"/>
        <end position="69"/>
    </location>
</feature>
<dbReference type="GO" id="GO:0000976">
    <property type="term" value="F:transcription cis-regulatory region binding"/>
    <property type="evidence" value="ECO:0007669"/>
    <property type="project" value="TreeGrafter"/>
</dbReference>
<proteinExistence type="predicted"/>
<dbReference type="InterPro" id="IPR001647">
    <property type="entry name" value="HTH_TetR"/>
</dbReference>
<dbReference type="InterPro" id="IPR009057">
    <property type="entry name" value="Homeodomain-like_sf"/>
</dbReference>
<evidence type="ECO:0000313" key="8">
    <source>
        <dbReference type="Proteomes" id="UP000027337"/>
    </source>
</evidence>
<feature type="region of interest" description="Disordered" evidence="5">
    <location>
        <begin position="1"/>
        <end position="28"/>
    </location>
</feature>
<dbReference type="EMBL" id="JEMU01000010">
    <property type="protein sequence ID" value="KAJ02721.1"/>
    <property type="molecule type" value="Genomic_DNA"/>
</dbReference>
<evidence type="ECO:0000313" key="7">
    <source>
        <dbReference type="EMBL" id="KAJ02721.1"/>
    </source>
</evidence>
<keyword evidence="8" id="KW-1185">Reference proteome</keyword>
<dbReference type="Proteomes" id="UP000027337">
    <property type="component" value="Unassembled WGS sequence"/>
</dbReference>
<dbReference type="SUPFAM" id="SSF46689">
    <property type="entry name" value="Homeodomain-like"/>
    <property type="match status" value="1"/>
</dbReference>
<evidence type="ECO:0000259" key="6">
    <source>
        <dbReference type="PROSITE" id="PS50977"/>
    </source>
</evidence>
<comment type="caution">
    <text evidence="7">The sequence shown here is derived from an EMBL/GenBank/DDBJ whole genome shotgun (WGS) entry which is preliminary data.</text>
</comment>
<feature type="domain" description="HTH tetR-type" evidence="6">
    <location>
        <begin position="27"/>
        <end position="87"/>
    </location>
</feature>
<dbReference type="PANTHER" id="PTHR30055:SF234">
    <property type="entry name" value="HTH-TYPE TRANSCRIPTIONAL REGULATOR BETI"/>
    <property type="match status" value="1"/>
</dbReference>
<dbReference type="eggNOG" id="ENOG503439R">
    <property type="taxonomic scope" value="Bacteria"/>
</dbReference>
<reference evidence="7 8" key="1">
    <citation type="journal article" date="2014" name="Genome Announc.">
        <title>Draft Genome Sequences of Two Isolates of the Roseobacter Group, Sulfitobacter sp. Strains 3SOLIMAR09 and 1FIGIMAR09, from Harbors of Mallorca Island (Mediterranean Sea).</title>
        <authorList>
            <person name="Mas-Llado M."/>
            <person name="Pina-Villalonga J.M."/>
            <person name="Brunet-Galmes I."/>
            <person name="Nogales B."/>
            <person name="Bosch R."/>
        </authorList>
    </citation>
    <scope>NUCLEOTIDE SEQUENCE [LARGE SCALE GENOMIC DNA]</scope>
    <source>
        <strain evidence="7 8">1FIGIMAR09</strain>
    </source>
</reference>
<dbReference type="GO" id="GO:0003700">
    <property type="term" value="F:DNA-binding transcription factor activity"/>
    <property type="evidence" value="ECO:0007669"/>
    <property type="project" value="TreeGrafter"/>
</dbReference>
<protein>
    <recommendedName>
        <fullName evidence="6">HTH tetR-type domain-containing protein</fullName>
    </recommendedName>
</protein>
<dbReference type="InterPro" id="IPR050109">
    <property type="entry name" value="HTH-type_TetR-like_transc_reg"/>
</dbReference>
<dbReference type="Gene3D" id="1.10.357.10">
    <property type="entry name" value="Tetracycline Repressor, domain 2"/>
    <property type="match status" value="1"/>
</dbReference>
<dbReference type="PROSITE" id="PS50977">
    <property type="entry name" value="HTH_TETR_2"/>
    <property type="match status" value="1"/>
</dbReference>
<dbReference type="STRING" id="83219.PM02_12615"/>
<accession>A0A061SM07</accession>
<dbReference type="AlphaFoldDB" id="A0A061SM07"/>
<keyword evidence="1" id="KW-0805">Transcription regulation</keyword>
<dbReference type="Pfam" id="PF00440">
    <property type="entry name" value="TetR_N"/>
    <property type="match status" value="1"/>
</dbReference>
<name>A0A061SM07_9RHOB</name>